<evidence type="ECO:0000259" key="18">
    <source>
        <dbReference type="Pfam" id="PF10488"/>
    </source>
</evidence>
<dbReference type="GO" id="GO:0034976">
    <property type="term" value="P:response to endoplasmic reticulum stress"/>
    <property type="evidence" value="ECO:0007669"/>
    <property type="project" value="TreeGrafter"/>
</dbReference>
<keyword evidence="6" id="KW-0677">Repeat</keyword>
<reference evidence="19" key="1">
    <citation type="submission" date="2025-08" db="UniProtKB">
        <authorList>
            <consortium name="Ensembl"/>
        </authorList>
    </citation>
    <scope>IDENTIFICATION</scope>
</reference>
<reference evidence="19" key="2">
    <citation type="submission" date="2025-09" db="UniProtKB">
        <authorList>
            <consortium name="Ensembl"/>
        </authorList>
    </citation>
    <scope>IDENTIFICATION</scope>
</reference>
<dbReference type="Proteomes" id="UP000261540">
    <property type="component" value="Unplaced"/>
</dbReference>
<comment type="subcellular location">
    <subcellularLocation>
        <location evidence="1">Endoplasmic reticulum membrane</location>
        <topology evidence="1">Peripheral membrane protein</topology>
        <orientation evidence="1">Cytoplasmic side</orientation>
    </subcellularLocation>
    <subcellularLocation>
        <location evidence="2">Mitochondrion outer membrane</location>
        <topology evidence="2">Peripheral membrane protein</topology>
        <orientation evidence="2">Cytoplasmic side</orientation>
    </subcellularLocation>
</comment>
<evidence type="ECO:0000256" key="5">
    <source>
        <dbReference type="ARBA" id="ARBA00022703"/>
    </source>
</evidence>
<sequence length="380" mass="42872">MCVDMAPFHSQYPSPHMFSVSRDMRGVSMSEWPTLLSTIVLPRMPRPKKGLEADWPTRMRMFQVFHKAFRHLRAALSKIMSRCIAAVKALRPEVCPLPIVMDVVTDPSVDAAALGFGMLEDHMEECSVREQGSTVHGWMWTPHLAGQGGSMVYALDEKTLREDGRVSSLDETLEAAFPRGYDGSEQDVDLSEWLEWDSCEVSFDEAHEAVPGKSSVSSEGPGWDSDSSWSDDDDDDYDNSENAQLWESFFRTDDPYNLLSFSSVVKSQSQATCPPESCTPKARGTQVEVLCDEEEQRRPLQEEMPTPGHKKVTFSEKVEVRPLVAWAFANRVSRDGSCWLQMARDRDRFRRRVAAASDVIGPVLLPQHRAAVWERLLIVI</sequence>
<comment type="subunit">
    <text evidence="16">Interacts with PPP1CA. Interacts with EIF2S1. Interacts with PCNA. Interacts with LYN and KMT2A/MLL1. Interacts with PPP1R1A and SMARCB1. Interacts with SMAD7. Interacts with BAG1. Interacts with NOX4.</text>
</comment>
<dbReference type="PANTHER" id="PTHR16489">
    <property type="entry name" value="GH11727P"/>
    <property type="match status" value="1"/>
</dbReference>
<comment type="similarity">
    <text evidence="3">Belongs to the PPP1R15 family.</text>
</comment>
<keyword evidence="11" id="KW-0346">Stress response</keyword>
<evidence type="ECO:0000256" key="10">
    <source>
        <dbReference type="ARBA" id="ARBA00022845"/>
    </source>
</evidence>
<dbReference type="GO" id="GO:0005741">
    <property type="term" value="C:mitochondrial outer membrane"/>
    <property type="evidence" value="ECO:0007669"/>
    <property type="project" value="UniProtKB-SubCell"/>
</dbReference>
<evidence type="ECO:0000256" key="16">
    <source>
        <dbReference type="ARBA" id="ARBA00047011"/>
    </source>
</evidence>
<dbReference type="KEGG" id="pki:111853052"/>
<feature type="domain" description="Protein phosphatase 1 regulatory subunit 15A/B C-terminal" evidence="18">
    <location>
        <begin position="218"/>
        <end position="376"/>
    </location>
</feature>
<keyword evidence="10" id="KW-0810">Translation regulation</keyword>
<dbReference type="GO" id="GO:0000164">
    <property type="term" value="C:protein phosphatase type 1 complex"/>
    <property type="evidence" value="ECO:0007669"/>
    <property type="project" value="TreeGrafter"/>
</dbReference>
<accession>A0A3B3RFE1</accession>
<keyword evidence="20" id="KW-1185">Reference proteome</keyword>
<keyword evidence="8" id="KW-0256">Endoplasmic reticulum</keyword>
<dbReference type="STRING" id="1676925.ENSPKIP00000017053"/>
<dbReference type="GO" id="GO:0019888">
    <property type="term" value="F:protein phosphatase regulator activity"/>
    <property type="evidence" value="ECO:0007669"/>
    <property type="project" value="TreeGrafter"/>
</dbReference>
<evidence type="ECO:0000256" key="9">
    <source>
        <dbReference type="ARBA" id="ARBA00022843"/>
    </source>
</evidence>
<dbReference type="AlphaFoldDB" id="A0A3B3RFE1"/>
<evidence type="ECO:0000256" key="2">
    <source>
        <dbReference type="ARBA" id="ARBA00004570"/>
    </source>
</evidence>
<keyword evidence="7" id="KW-1000">Mitochondrion outer membrane</keyword>
<keyword evidence="5" id="KW-0053">Apoptosis</keyword>
<protein>
    <recommendedName>
        <fullName evidence="14">Protein phosphatase 1 regulatory subunit 15A</fullName>
    </recommendedName>
    <alternativeName>
        <fullName evidence="15">Growth arrest and DNA damage-inducible protein GADD34</fullName>
    </alternativeName>
</protein>
<proteinExistence type="inferred from homology"/>
<dbReference type="GO" id="GO:0006915">
    <property type="term" value="P:apoptotic process"/>
    <property type="evidence" value="ECO:0007669"/>
    <property type="project" value="UniProtKB-KW"/>
</dbReference>
<dbReference type="OrthoDB" id="5976067at2759"/>
<evidence type="ECO:0000313" key="20">
    <source>
        <dbReference type="Proteomes" id="UP000261540"/>
    </source>
</evidence>
<dbReference type="Ensembl" id="ENSPKIT00000041559.1">
    <property type="protein sequence ID" value="ENSPKIP00000017053.1"/>
    <property type="gene ID" value="ENSPKIG00000003126.1"/>
</dbReference>
<dbReference type="Pfam" id="PF10488">
    <property type="entry name" value="PP1c_bdg"/>
    <property type="match status" value="1"/>
</dbReference>
<evidence type="ECO:0000256" key="6">
    <source>
        <dbReference type="ARBA" id="ARBA00022737"/>
    </source>
</evidence>
<evidence type="ECO:0000256" key="3">
    <source>
        <dbReference type="ARBA" id="ARBA00010161"/>
    </source>
</evidence>
<evidence type="ECO:0000256" key="11">
    <source>
        <dbReference type="ARBA" id="ARBA00023016"/>
    </source>
</evidence>
<dbReference type="PANTHER" id="PTHR16489:SF14">
    <property type="entry name" value="PROTEIN PHOSPHATASE 1 REGULATORY SUBUNIT 15A"/>
    <property type="match status" value="1"/>
</dbReference>
<evidence type="ECO:0000256" key="14">
    <source>
        <dbReference type="ARBA" id="ARBA00040008"/>
    </source>
</evidence>
<organism evidence="19 20">
    <name type="scientific">Paramormyrops kingsleyae</name>
    <dbReference type="NCBI Taxonomy" id="1676925"/>
    <lineage>
        <taxon>Eukaryota</taxon>
        <taxon>Metazoa</taxon>
        <taxon>Chordata</taxon>
        <taxon>Craniata</taxon>
        <taxon>Vertebrata</taxon>
        <taxon>Euteleostomi</taxon>
        <taxon>Actinopterygii</taxon>
        <taxon>Neopterygii</taxon>
        <taxon>Teleostei</taxon>
        <taxon>Osteoglossocephala</taxon>
        <taxon>Osteoglossomorpha</taxon>
        <taxon>Osteoglossiformes</taxon>
        <taxon>Mormyridae</taxon>
        <taxon>Paramormyrops</taxon>
    </lineage>
</organism>
<dbReference type="GeneTree" id="ENSGT00940000154404"/>
<feature type="compositionally biased region" description="Acidic residues" evidence="17">
    <location>
        <begin position="229"/>
        <end position="239"/>
    </location>
</feature>
<name>A0A3B3RFE1_9TELE</name>
<feature type="region of interest" description="Disordered" evidence="17">
    <location>
        <begin position="205"/>
        <end position="240"/>
    </location>
</feature>
<dbReference type="InterPro" id="IPR019523">
    <property type="entry name" value="Prot_Pase1_reg-su15A/B_C"/>
</dbReference>
<evidence type="ECO:0000256" key="13">
    <source>
        <dbReference type="ARBA" id="ARBA00023136"/>
    </source>
</evidence>
<dbReference type="GO" id="GO:0006417">
    <property type="term" value="P:regulation of translation"/>
    <property type="evidence" value="ECO:0007669"/>
    <property type="project" value="UniProtKB-KW"/>
</dbReference>
<keyword evidence="4" id="KW-0597">Phosphoprotein</keyword>
<dbReference type="GO" id="GO:0005789">
    <property type="term" value="C:endoplasmic reticulum membrane"/>
    <property type="evidence" value="ECO:0007669"/>
    <property type="project" value="UniProtKB-SubCell"/>
</dbReference>
<keyword evidence="12" id="KW-0496">Mitochondrion</keyword>
<evidence type="ECO:0000313" key="19">
    <source>
        <dbReference type="Ensembl" id="ENSPKIP00000017053.1"/>
    </source>
</evidence>
<evidence type="ECO:0000256" key="7">
    <source>
        <dbReference type="ARBA" id="ARBA00022787"/>
    </source>
</evidence>
<evidence type="ECO:0000256" key="8">
    <source>
        <dbReference type="ARBA" id="ARBA00022824"/>
    </source>
</evidence>
<keyword evidence="9" id="KW-0832">Ubl conjugation</keyword>
<keyword evidence="13" id="KW-0472">Membrane</keyword>
<evidence type="ECO:0000256" key="12">
    <source>
        <dbReference type="ARBA" id="ARBA00023128"/>
    </source>
</evidence>
<dbReference type="InterPro" id="IPR051254">
    <property type="entry name" value="PPP1R15"/>
</dbReference>
<evidence type="ECO:0000256" key="15">
    <source>
        <dbReference type="ARBA" id="ARBA00042438"/>
    </source>
</evidence>
<evidence type="ECO:0000256" key="17">
    <source>
        <dbReference type="SAM" id="MobiDB-lite"/>
    </source>
</evidence>
<evidence type="ECO:0000256" key="4">
    <source>
        <dbReference type="ARBA" id="ARBA00022553"/>
    </source>
</evidence>
<evidence type="ECO:0000256" key="1">
    <source>
        <dbReference type="ARBA" id="ARBA00004397"/>
    </source>
</evidence>